<organism evidence="2">
    <name type="scientific">Timema monikensis</name>
    <dbReference type="NCBI Taxonomy" id="170555"/>
    <lineage>
        <taxon>Eukaryota</taxon>
        <taxon>Metazoa</taxon>
        <taxon>Ecdysozoa</taxon>
        <taxon>Arthropoda</taxon>
        <taxon>Hexapoda</taxon>
        <taxon>Insecta</taxon>
        <taxon>Pterygota</taxon>
        <taxon>Neoptera</taxon>
        <taxon>Polyneoptera</taxon>
        <taxon>Phasmatodea</taxon>
        <taxon>Timematodea</taxon>
        <taxon>Timematoidea</taxon>
        <taxon>Timematidae</taxon>
        <taxon>Timema</taxon>
    </lineage>
</organism>
<protein>
    <submittedName>
        <fullName evidence="2">Uncharacterized protein</fullName>
    </submittedName>
</protein>
<feature type="compositionally biased region" description="Basic and acidic residues" evidence="1">
    <location>
        <begin position="19"/>
        <end position="28"/>
    </location>
</feature>
<name>A0A7R9E001_9NEOP</name>
<gene>
    <name evidence="2" type="ORF">TMSB3V08_LOCUS1835</name>
</gene>
<dbReference type="EMBL" id="OB792856">
    <property type="protein sequence ID" value="CAD7424910.1"/>
    <property type="molecule type" value="Genomic_DNA"/>
</dbReference>
<sequence length="190" mass="20918">MLAEKGIWKVELEEVNPHLRGERMENHLGKTTPSSPDRDSNLGLPVLSSQAQHDKRVSQLRHRGGYYPYSPCQFCCAPAFIRWGIRAVLLGLKPEEGSGISTTSYYPFGLYALSTNYANGLGIGKVELEELNLHLRGGRLENHLGKTNLVHPTEIRTSISPSSAVELNTTSALANYATEAERRGKEGGSR</sequence>
<evidence type="ECO:0000256" key="1">
    <source>
        <dbReference type="SAM" id="MobiDB-lite"/>
    </source>
</evidence>
<accession>A0A7R9E001</accession>
<dbReference type="AlphaFoldDB" id="A0A7R9E001"/>
<proteinExistence type="predicted"/>
<evidence type="ECO:0000313" key="2">
    <source>
        <dbReference type="EMBL" id="CAD7424910.1"/>
    </source>
</evidence>
<reference evidence="2" key="1">
    <citation type="submission" date="2020-11" db="EMBL/GenBank/DDBJ databases">
        <authorList>
            <person name="Tran Van P."/>
        </authorList>
    </citation>
    <scope>NUCLEOTIDE SEQUENCE</scope>
</reference>
<feature type="region of interest" description="Disordered" evidence="1">
    <location>
        <begin position="19"/>
        <end position="53"/>
    </location>
</feature>